<proteinExistence type="predicted"/>
<feature type="compositionally biased region" description="Polar residues" evidence="1">
    <location>
        <begin position="362"/>
        <end position="374"/>
    </location>
</feature>
<accession>A0A517NTM1</accession>
<evidence type="ECO:0000313" key="4">
    <source>
        <dbReference type="Proteomes" id="UP000319817"/>
    </source>
</evidence>
<dbReference type="OrthoDB" id="266044at2"/>
<dbReference type="RefSeq" id="WP_145418064.1">
    <property type="nucleotide sequence ID" value="NZ_CP036526.1"/>
</dbReference>
<feature type="compositionally biased region" description="Low complexity" evidence="1">
    <location>
        <begin position="445"/>
        <end position="462"/>
    </location>
</feature>
<feature type="compositionally biased region" description="Polar residues" evidence="1">
    <location>
        <begin position="553"/>
        <end position="563"/>
    </location>
</feature>
<name>A0A517NTM1_9BACT</name>
<feature type="region of interest" description="Disordered" evidence="1">
    <location>
        <begin position="141"/>
        <end position="160"/>
    </location>
</feature>
<evidence type="ECO:0000256" key="2">
    <source>
        <dbReference type="SAM" id="Phobius"/>
    </source>
</evidence>
<gene>
    <name evidence="3" type="ORF">K239x_24280</name>
</gene>
<feature type="transmembrane region" description="Helical" evidence="2">
    <location>
        <begin position="309"/>
        <end position="330"/>
    </location>
</feature>
<feature type="region of interest" description="Disordered" evidence="1">
    <location>
        <begin position="353"/>
        <end position="597"/>
    </location>
</feature>
<feature type="compositionally biased region" description="Polar residues" evidence="1">
    <location>
        <begin position="417"/>
        <end position="439"/>
    </location>
</feature>
<organism evidence="3 4">
    <name type="scientific">Stieleria marina</name>
    <dbReference type="NCBI Taxonomy" id="1930275"/>
    <lineage>
        <taxon>Bacteria</taxon>
        <taxon>Pseudomonadati</taxon>
        <taxon>Planctomycetota</taxon>
        <taxon>Planctomycetia</taxon>
        <taxon>Pirellulales</taxon>
        <taxon>Pirellulaceae</taxon>
        <taxon>Stieleria</taxon>
    </lineage>
</organism>
<feature type="compositionally biased region" description="Low complexity" evidence="1">
    <location>
        <begin position="280"/>
        <end position="290"/>
    </location>
</feature>
<feature type="compositionally biased region" description="Polar residues" evidence="1">
    <location>
        <begin position="395"/>
        <end position="407"/>
    </location>
</feature>
<keyword evidence="2" id="KW-1133">Transmembrane helix</keyword>
<dbReference type="AlphaFoldDB" id="A0A517NTM1"/>
<feature type="region of interest" description="Disordered" evidence="1">
    <location>
        <begin position="276"/>
        <end position="300"/>
    </location>
</feature>
<keyword evidence="2" id="KW-0472">Membrane</keyword>
<dbReference type="EMBL" id="CP036526">
    <property type="protein sequence ID" value="QDT10471.1"/>
    <property type="molecule type" value="Genomic_DNA"/>
</dbReference>
<keyword evidence="2" id="KW-0812">Transmembrane</keyword>
<keyword evidence="4" id="KW-1185">Reference proteome</keyword>
<reference evidence="3 4" key="1">
    <citation type="submission" date="2019-02" db="EMBL/GenBank/DDBJ databases">
        <title>Deep-cultivation of Planctomycetes and their phenomic and genomic characterization uncovers novel biology.</title>
        <authorList>
            <person name="Wiegand S."/>
            <person name="Jogler M."/>
            <person name="Boedeker C."/>
            <person name="Pinto D."/>
            <person name="Vollmers J."/>
            <person name="Rivas-Marin E."/>
            <person name="Kohn T."/>
            <person name="Peeters S.H."/>
            <person name="Heuer A."/>
            <person name="Rast P."/>
            <person name="Oberbeckmann S."/>
            <person name="Bunk B."/>
            <person name="Jeske O."/>
            <person name="Meyerdierks A."/>
            <person name="Storesund J.E."/>
            <person name="Kallscheuer N."/>
            <person name="Luecker S."/>
            <person name="Lage O.M."/>
            <person name="Pohl T."/>
            <person name="Merkel B.J."/>
            <person name="Hornburger P."/>
            <person name="Mueller R.-W."/>
            <person name="Bruemmer F."/>
            <person name="Labrenz M."/>
            <person name="Spormann A.M."/>
            <person name="Op den Camp H."/>
            <person name="Overmann J."/>
            <person name="Amann R."/>
            <person name="Jetten M.S.M."/>
            <person name="Mascher T."/>
            <person name="Medema M.H."/>
            <person name="Devos D.P."/>
            <person name="Kaster A.-K."/>
            <person name="Ovreas L."/>
            <person name="Rohde M."/>
            <person name="Galperin M.Y."/>
            <person name="Jogler C."/>
        </authorList>
    </citation>
    <scope>NUCLEOTIDE SEQUENCE [LARGE SCALE GENOMIC DNA]</scope>
    <source>
        <strain evidence="3 4">K23_9</strain>
    </source>
</reference>
<evidence type="ECO:0000256" key="1">
    <source>
        <dbReference type="SAM" id="MobiDB-lite"/>
    </source>
</evidence>
<evidence type="ECO:0000313" key="3">
    <source>
        <dbReference type="EMBL" id="QDT10471.1"/>
    </source>
</evidence>
<sequence length="745" mass="76816">MIVAHCPRCAEAIRVPSAQLPDDAYAQCPLCRETFAAAELLDRLPPMVQFIGADGEPMQIQEHAVAALHGEASIASDDEIGEIQDVDQGGLFTDAAGSVAAAGGALAAGTLAAGAAALGLSQVDAEDDVEELNEIEEYLENDDDVTEEDGTDNDSVNEKTLDAHSLNETLDDDDVEQYLDEVAAVDEDSAEETSTESTTLMDTMTEEDGAYAAASSGEEVDVEEEVQQFLADDETIEFESHAPEEQFSDEPASQESGLVVEDVDLEEHEFNPSEIVTSDGAGAAAPAMPMKVRSRPPIKRKKASPLKTLASIALGPLLALPLAGGVLLAIGKAPDLGFWPFLGNSNTNSGTMAAAPVGTSGPAATTQRSDSFGESTDLVPADSPLGQFVADNAATDGNDSSAATAGNEQVPADDSTGENSTSDASSFSMPANNPSTASDVTDDLPAATNAATTDSTTPDSSAGFSDPFGRPSPTTEDVAAPQANKMPEAVTPDPAVPEPTEIATPKPKDPDFTDFSKQAASRDDLDSVFGMTDSPKASSNKAAIDDPFGDGDSTASSKTNRSDLPSMPSGLPALGGSDDSPFGEGVTLDGPAETDSPELIDATKKASQAMLTLLKKRAAGTDQRRDLGTAYARICPVGAIEANSNSVSLRNLLAEIGDSTLLDEFAGDPPVVWLGLSKRPTDGILLIGTMSGTKTAPQVTLSDGSAVSITIADANRIPATGMKVIGIGKIVSQDTVALNAIFSIK</sequence>
<protein>
    <submittedName>
        <fullName evidence="3">Uncharacterized protein</fullName>
    </submittedName>
</protein>
<feature type="compositionally biased region" description="Acidic residues" evidence="1">
    <location>
        <begin position="141"/>
        <end position="152"/>
    </location>
</feature>
<dbReference type="Proteomes" id="UP000319817">
    <property type="component" value="Chromosome"/>
</dbReference>